<dbReference type="InterPro" id="IPR018143">
    <property type="entry name" value="Folate_rcpt-like"/>
</dbReference>
<keyword evidence="2" id="KW-0732">Signal</keyword>
<comment type="caution">
    <text evidence="7">The sequence shown here is derived from an EMBL/GenBank/DDBJ whole genome shotgun (WGS) entry which is preliminary data.</text>
</comment>
<dbReference type="Gene3D" id="1.10.2000.10">
    <property type="entry name" value="Frizzled cysteine-rich domain"/>
    <property type="match status" value="1"/>
</dbReference>
<feature type="compositionally biased region" description="Basic residues" evidence="4">
    <location>
        <begin position="123"/>
        <end position="136"/>
    </location>
</feature>
<reference evidence="7 8" key="1">
    <citation type="submission" date="2022-05" db="EMBL/GenBank/DDBJ databases">
        <authorList>
            <consortium name="Genoscope - CEA"/>
            <person name="William W."/>
        </authorList>
    </citation>
    <scope>NUCLEOTIDE SEQUENCE [LARGE SCALE GENOMIC DNA]</scope>
</reference>
<dbReference type="InterPro" id="IPR036790">
    <property type="entry name" value="Frizzled_dom_sf"/>
</dbReference>
<sequence length="446" mass="51457">MERKLRINMVCSSRDKRFLVLAEREWTMATFRKCTEDVFKRLYPDEPKLRISSLQNEFHFDIPLSYKVDDVLVDAGLVFAVEEEISLVNSLRYVVPPEESELKSKTSNVNEEEFLKDYSSGPSRRKRAKSIKKSSRSVKIQTHLSGKVVDSSSSTRVSSTTSPTSMDQASSMMPQIVEKISEDSEVDIESVDDSIIQSFENTSNTTEAKRKTVLINGARASFRRDTHIFGRQTRSKREQGGYPWIHERHAMKSLSANRVVVFLFFGAYWNVCNAEDDALIRSEPLQFCPYFKNRGPSRQENLGNCSWYKESSCCYDEEIEFAFRQLTPLIGASGDCLKYLNYLYCYICAPNQNTFFKDFTLTVCREFCDRVYDSCKNAVLKGRKIKYIYKNGEQFCKGRRFETDMEANGKCFTFEPRPTVKSGSQRTDFCMGFVVFALFGRRCVLF</sequence>
<evidence type="ECO:0000256" key="1">
    <source>
        <dbReference type="ARBA" id="ARBA00007932"/>
    </source>
</evidence>
<dbReference type="InterPro" id="IPR018844">
    <property type="entry name" value="Dnt1-like_N"/>
</dbReference>
<evidence type="ECO:0000256" key="3">
    <source>
        <dbReference type="ARBA" id="ARBA00023157"/>
    </source>
</evidence>
<keyword evidence="8" id="KW-1185">Reference proteome</keyword>
<dbReference type="SUPFAM" id="SSF63501">
    <property type="entry name" value="Frizzled cysteine-rich domain"/>
    <property type="match status" value="1"/>
</dbReference>
<name>A0ABN8QGC4_9CNID</name>
<feature type="region of interest" description="Disordered" evidence="4">
    <location>
        <begin position="116"/>
        <end position="171"/>
    </location>
</feature>
<dbReference type="Pfam" id="PF03024">
    <property type="entry name" value="Folate_rec"/>
    <property type="match status" value="1"/>
</dbReference>
<proteinExistence type="inferred from homology"/>
<dbReference type="Pfam" id="PF10407">
    <property type="entry name" value="Cytokin_check_N"/>
    <property type="match status" value="1"/>
</dbReference>
<evidence type="ECO:0000313" key="7">
    <source>
        <dbReference type="EMBL" id="CAH3162162.1"/>
    </source>
</evidence>
<dbReference type="EMBL" id="CALNXK010000122">
    <property type="protein sequence ID" value="CAH3162162.1"/>
    <property type="molecule type" value="Genomic_DNA"/>
</dbReference>
<evidence type="ECO:0000259" key="6">
    <source>
        <dbReference type="Pfam" id="PF10407"/>
    </source>
</evidence>
<evidence type="ECO:0000256" key="4">
    <source>
        <dbReference type="SAM" id="MobiDB-lite"/>
    </source>
</evidence>
<evidence type="ECO:0000313" key="8">
    <source>
        <dbReference type="Proteomes" id="UP001159405"/>
    </source>
</evidence>
<dbReference type="PANTHER" id="PTHR10517">
    <property type="entry name" value="FOLATE RECEPTOR"/>
    <property type="match status" value="1"/>
</dbReference>
<dbReference type="PANTHER" id="PTHR10517:SF28">
    <property type="entry name" value="COILIN"/>
    <property type="match status" value="1"/>
</dbReference>
<comment type="similarity">
    <text evidence="1">Belongs to the folate receptor family.</text>
</comment>
<feature type="domain" description="Nucleolar protein Dnt1-like N-terminal" evidence="6">
    <location>
        <begin position="16"/>
        <end position="83"/>
    </location>
</feature>
<dbReference type="Proteomes" id="UP001159405">
    <property type="component" value="Unassembled WGS sequence"/>
</dbReference>
<protein>
    <recommendedName>
        <fullName evidence="9">Folate receptor-like domain-containing protein</fullName>
    </recommendedName>
</protein>
<accession>A0ABN8QGC4</accession>
<feature type="compositionally biased region" description="Low complexity" evidence="4">
    <location>
        <begin position="151"/>
        <end position="165"/>
    </location>
</feature>
<organism evidence="7 8">
    <name type="scientific">Porites lobata</name>
    <dbReference type="NCBI Taxonomy" id="104759"/>
    <lineage>
        <taxon>Eukaryota</taxon>
        <taxon>Metazoa</taxon>
        <taxon>Cnidaria</taxon>
        <taxon>Anthozoa</taxon>
        <taxon>Hexacorallia</taxon>
        <taxon>Scleractinia</taxon>
        <taxon>Fungiina</taxon>
        <taxon>Poritidae</taxon>
        <taxon>Porites</taxon>
    </lineage>
</organism>
<dbReference type="InterPro" id="IPR004269">
    <property type="entry name" value="Folate_rcpt"/>
</dbReference>
<gene>
    <name evidence="7" type="ORF">PLOB_00005187</name>
</gene>
<evidence type="ECO:0008006" key="9">
    <source>
        <dbReference type="Google" id="ProtNLM"/>
    </source>
</evidence>
<evidence type="ECO:0000256" key="2">
    <source>
        <dbReference type="ARBA" id="ARBA00022729"/>
    </source>
</evidence>
<evidence type="ECO:0000259" key="5">
    <source>
        <dbReference type="Pfam" id="PF03024"/>
    </source>
</evidence>
<keyword evidence="3" id="KW-1015">Disulfide bond</keyword>
<feature type="domain" description="Folate receptor-like" evidence="5">
    <location>
        <begin position="288"/>
        <end position="397"/>
    </location>
</feature>